<dbReference type="AlphaFoldDB" id="A0A821PWI8"/>
<evidence type="ECO:0000313" key="4">
    <source>
        <dbReference type="EMBL" id="CAF4809763.1"/>
    </source>
</evidence>
<protein>
    <submittedName>
        <fullName evidence="4">Uncharacterized protein</fullName>
    </submittedName>
</protein>
<proteinExistence type="predicted"/>
<keyword evidence="2" id="KW-0812">Transmembrane</keyword>
<reference evidence="4" key="1">
    <citation type="submission" date="2021-02" db="EMBL/GenBank/DDBJ databases">
        <authorList>
            <person name="Nowell W R."/>
        </authorList>
    </citation>
    <scope>NUCLEOTIDE SEQUENCE</scope>
</reference>
<feature type="compositionally biased region" description="Basic and acidic residues" evidence="1">
    <location>
        <begin position="150"/>
        <end position="165"/>
    </location>
</feature>
<keyword evidence="2" id="KW-1133">Transmembrane helix</keyword>
<sequence>MSSSACSQNSTCRSNSRSASNSTPNIGRIVGVAMASILALCIFICAIVITYFVCCRKKRLLQIWAQPWLPSRHNGPPMPMNPYIYYPQRYTPPLKVDQRTLVETQPPAYEMPSTIDNRTLTPIENPPENRVQSPAVRQTQSSSANQTHSSSEKRTQSPSENRTRSTMENPTEYT</sequence>
<evidence type="ECO:0000313" key="3">
    <source>
        <dbReference type="EMBL" id="CAF3551762.1"/>
    </source>
</evidence>
<evidence type="ECO:0000256" key="2">
    <source>
        <dbReference type="SAM" id="Phobius"/>
    </source>
</evidence>
<dbReference type="Proteomes" id="UP000663865">
    <property type="component" value="Unassembled WGS sequence"/>
</dbReference>
<evidence type="ECO:0000256" key="1">
    <source>
        <dbReference type="SAM" id="MobiDB-lite"/>
    </source>
</evidence>
<accession>A0A821PWI8</accession>
<dbReference type="EMBL" id="CAJOBS010002359">
    <property type="protein sequence ID" value="CAF4809763.1"/>
    <property type="molecule type" value="Genomic_DNA"/>
</dbReference>
<dbReference type="EMBL" id="CAJNYV010003261">
    <property type="protein sequence ID" value="CAF3551762.1"/>
    <property type="molecule type" value="Genomic_DNA"/>
</dbReference>
<dbReference type="Proteomes" id="UP000663838">
    <property type="component" value="Unassembled WGS sequence"/>
</dbReference>
<organism evidence="4 5">
    <name type="scientific">Rotaria socialis</name>
    <dbReference type="NCBI Taxonomy" id="392032"/>
    <lineage>
        <taxon>Eukaryota</taxon>
        <taxon>Metazoa</taxon>
        <taxon>Spiralia</taxon>
        <taxon>Gnathifera</taxon>
        <taxon>Rotifera</taxon>
        <taxon>Eurotatoria</taxon>
        <taxon>Bdelloidea</taxon>
        <taxon>Philodinida</taxon>
        <taxon>Philodinidae</taxon>
        <taxon>Rotaria</taxon>
    </lineage>
</organism>
<feature type="compositionally biased region" description="Low complexity" evidence="1">
    <location>
        <begin position="138"/>
        <end position="149"/>
    </location>
</feature>
<feature type="region of interest" description="Disordered" evidence="1">
    <location>
        <begin position="1"/>
        <end position="22"/>
    </location>
</feature>
<keyword evidence="2" id="KW-0472">Membrane</keyword>
<feature type="transmembrane region" description="Helical" evidence="2">
    <location>
        <begin position="29"/>
        <end position="54"/>
    </location>
</feature>
<gene>
    <name evidence="3" type="ORF">KIK155_LOCUS18483</name>
    <name evidence="4" type="ORF">TOA249_LOCUS23899</name>
</gene>
<comment type="caution">
    <text evidence="4">The sequence shown here is derived from an EMBL/GenBank/DDBJ whole genome shotgun (WGS) entry which is preliminary data.</text>
</comment>
<feature type="region of interest" description="Disordered" evidence="1">
    <location>
        <begin position="104"/>
        <end position="174"/>
    </location>
</feature>
<evidence type="ECO:0000313" key="5">
    <source>
        <dbReference type="Proteomes" id="UP000663838"/>
    </source>
</evidence>
<name>A0A821PWI8_9BILA</name>